<sequence>MLSSYSIPPGRTSLVKQPQLVHEAIASDSEVAARVEEQVRGRGEQRTHTKRSKYKGPSIDALEARMVGLKDTLFGM</sequence>
<reference evidence="3" key="1">
    <citation type="journal article" date="2019" name="Gigascience">
        <title>De novo genome assembly of the endangered Acer yangbiense, a plant species with extremely small populations endemic to Yunnan Province, China.</title>
        <authorList>
            <person name="Yang J."/>
            <person name="Wariss H.M."/>
            <person name="Tao L."/>
            <person name="Zhang R."/>
            <person name="Yun Q."/>
            <person name="Hollingsworth P."/>
            <person name="Dao Z."/>
            <person name="Luo G."/>
            <person name="Guo H."/>
            <person name="Ma Y."/>
            <person name="Sun W."/>
        </authorList>
    </citation>
    <scope>NUCLEOTIDE SEQUENCE [LARGE SCALE GENOMIC DNA]</scope>
    <source>
        <strain evidence="3">cv. Malutang</strain>
    </source>
</reference>
<keyword evidence="3" id="KW-1185">Reference proteome</keyword>
<name>A0A5C7IB91_9ROSI</name>
<dbReference type="AlphaFoldDB" id="A0A5C7IB91"/>
<evidence type="ECO:0000256" key="1">
    <source>
        <dbReference type="SAM" id="MobiDB-lite"/>
    </source>
</evidence>
<dbReference type="EMBL" id="VAHF01000003">
    <property type="protein sequence ID" value="TXG66505.1"/>
    <property type="molecule type" value="Genomic_DNA"/>
</dbReference>
<protein>
    <submittedName>
        <fullName evidence="2">Uncharacterized protein</fullName>
    </submittedName>
</protein>
<gene>
    <name evidence="2" type="ORF">EZV62_007780</name>
</gene>
<evidence type="ECO:0000313" key="3">
    <source>
        <dbReference type="Proteomes" id="UP000323000"/>
    </source>
</evidence>
<organism evidence="2 3">
    <name type="scientific">Acer yangbiense</name>
    <dbReference type="NCBI Taxonomy" id="1000413"/>
    <lineage>
        <taxon>Eukaryota</taxon>
        <taxon>Viridiplantae</taxon>
        <taxon>Streptophyta</taxon>
        <taxon>Embryophyta</taxon>
        <taxon>Tracheophyta</taxon>
        <taxon>Spermatophyta</taxon>
        <taxon>Magnoliopsida</taxon>
        <taxon>eudicotyledons</taxon>
        <taxon>Gunneridae</taxon>
        <taxon>Pentapetalae</taxon>
        <taxon>rosids</taxon>
        <taxon>malvids</taxon>
        <taxon>Sapindales</taxon>
        <taxon>Sapindaceae</taxon>
        <taxon>Hippocastanoideae</taxon>
        <taxon>Acereae</taxon>
        <taxon>Acer</taxon>
    </lineage>
</organism>
<proteinExistence type="predicted"/>
<feature type="region of interest" description="Disordered" evidence="1">
    <location>
        <begin position="36"/>
        <end position="55"/>
    </location>
</feature>
<accession>A0A5C7IB91</accession>
<feature type="compositionally biased region" description="Basic and acidic residues" evidence="1">
    <location>
        <begin position="36"/>
        <end position="47"/>
    </location>
</feature>
<comment type="caution">
    <text evidence="2">The sequence shown here is derived from an EMBL/GenBank/DDBJ whole genome shotgun (WGS) entry which is preliminary data.</text>
</comment>
<evidence type="ECO:0000313" key="2">
    <source>
        <dbReference type="EMBL" id="TXG66505.1"/>
    </source>
</evidence>
<dbReference type="Proteomes" id="UP000323000">
    <property type="component" value="Chromosome 3"/>
</dbReference>